<keyword evidence="3" id="KW-1185">Reference proteome</keyword>
<reference evidence="3" key="1">
    <citation type="journal article" date="2017" name="Nat. Microbiol.">
        <title>Global analysis of biosynthetic gene clusters reveals vast potential of secondary metabolite production in Penicillium species.</title>
        <authorList>
            <person name="Nielsen J.C."/>
            <person name="Grijseels S."/>
            <person name="Prigent S."/>
            <person name="Ji B."/>
            <person name="Dainat J."/>
            <person name="Nielsen K.F."/>
            <person name="Frisvad J.C."/>
            <person name="Workman M."/>
            <person name="Nielsen J."/>
        </authorList>
    </citation>
    <scope>NUCLEOTIDE SEQUENCE [LARGE SCALE GENOMIC DNA]</scope>
    <source>
        <strain evidence="3">IBT 31811</strain>
    </source>
</reference>
<dbReference type="OrthoDB" id="4226302at2759"/>
<sequence length="338" mass="39449">MAVRKPKKNLSLSKSTKTRDENFPSAKWSVIKRELSSTKYRLHSKKELHASIQTSSSPQLQALREALDCPGCEYADKVSKYMMTIDETVLKTYDTSSYPYHFINKVMRNKDICVCPLSTEPPSEEIPTFWEEISSSLRKRYYKQLGIIIGKYKKKGSQLNETETGHLDKGEVVRLAHYQLDYHIQQHYLRHRSCLTLCRDEDDLGQMQSFQLKIAAANGDWEQELKPSGQIWRDGWLNDYNRGFEQQTTFWEERGHEREKQIETARARWAYIQKLRGMQIRQMIKADADIQTFRFYLGPQLLRTIDVAKDTPQVQEDLQIQARCYANMMGDSYSSSGS</sequence>
<dbReference type="AlphaFoldDB" id="A0A1V6QG35"/>
<name>A0A1V6QG35_9EURO</name>
<accession>A0A1V6QG35</accession>
<comment type="caution">
    <text evidence="2">The sequence shown here is derived from an EMBL/GenBank/DDBJ whole genome shotgun (WGS) entry which is preliminary data.</text>
</comment>
<evidence type="ECO:0000313" key="2">
    <source>
        <dbReference type="EMBL" id="OQD88174.1"/>
    </source>
</evidence>
<protein>
    <submittedName>
        <fullName evidence="2">Uncharacterized protein</fullName>
    </submittedName>
</protein>
<dbReference type="EMBL" id="MDYN01000004">
    <property type="protein sequence ID" value="OQD88174.1"/>
    <property type="molecule type" value="Genomic_DNA"/>
</dbReference>
<organism evidence="2 3">
    <name type="scientific">Penicillium antarcticum</name>
    <dbReference type="NCBI Taxonomy" id="416450"/>
    <lineage>
        <taxon>Eukaryota</taxon>
        <taxon>Fungi</taxon>
        <taxon>Dikarya</taxon>
        <taxon>Ascomycota</taxon>
        <taxon>Pezizomycotina</taxon>
        <taxon>Eurotiomycetes</taxon>
        <taxon>Eurotiomycetidae</taxon>
        <taxon>Eurotiales</taxon>
        <taxon>Aspergillaceae</taxon>
        <taxon>Penicillium</taxon>
    </lineage>
</organism>
<gene>
    <name evidence="2" type="ORF">PENANT_c004G07506</name>
</gene>
<feature type="region of interest" description="Disordered" evidence="1">
    <location>
        <begin position="1"/>
        <end position="20"/>
    </location>
</feature>
<evidence type="ECO:0000256" key="1">
    <source>
        <dbReference type="SAM" id="MobiDB-lite"/>
    </source>
</evidence>
<dbReference type="Proteomes" id="UP000191672">
    <property type="component" value="Unassembled WGS sequence"/>
</dbReference>
<proteinExistence type="predicted"/>
<evidence type="ECO:0000313" key="3">
    <source>
        <dbReference type="Proteomes" id="UP000191672"/>
    </source>
</evidence>